<comment type="caution">
    <text evidence="2">The sequence shown here is derived from an EMBL/GenBank/DDBJ whole genome shotgun (WGS) entry which is preliminary data.</text>
</comment>
<dbReference type="Proteomes" id="UP000050525">
    <property type="component" value="Unassembled WGS sequence"/>
</dbReference>
<dbReference type="AlphaFoldDB" id="A0A151NEI9"/>
<feature type="compositionally biased region" description="Acidic residues" evidence="1">
    <location>
        <begin position="1"/>
        <end position="11"/>
    </location>
</feature>
<reference evidence="2 3" key="1">
    <citation type="journal article" date="2012" name="Genome Biol.">
        <title>Sequencing three crocodilian genomes to illuminate the evolution of archosaurs and amniotes.</title>
        <authorList>
            <person name="St John J.A."/>
            <person name="Braun E.L."/>
            <person name="Isberg S.R."/>
            <person name="Miles L.G."/>
            <person name="Chong A.Y."/>
            <person name="Gongora J."/>
            <person name="Dalzell P."/>
            <person name="Moran C."/>
            <person name="Bed'hom B."/>
            <person name="Abzhanov A."/>
            <person name="Burgess S.C."/>
            <person name="Cooksey A.M."/>
            <person name="Castoe T.A."/>
            <person name="Crawford N.G."/>
            <person name="Densmore L.D."/>
            <person name="Drew J.C."/>
            <person name="Edwards S.V."/>
            <person name="Faircloth B.C."/>
            <person name="Fujita M.K."/>
            <person name="Greenwold M.J."/>
            <person name="Hoffmann F.G."/>
            <person name="Howard J.M."/>
            <person name="Iguchi T."/>
            <person name="Janes D.E."/>
            <person name="Khan S.Y."/>
            <person name="Kohno S."/>
            <person name="de Koning A.J."/>
            <person name="Lance S.L."/>
            <person name="McCarthy F.M."/>
            <person name="McCormack J.E."/>
            <person name="Merchant M.E."/>
            <person name="Peterson D.G."/>
            <person name="Pollock D.D."/>
            <person name="Pourmand N."/>
            <person name="Raney B.J."/>
            <person name="Roessler K.A."/>
            <person name="Sanford J.R."/>
            <person name="Sawyer R.H."/>
            <person name="Schmidt C.J."/>
            <person name="Triplett E.W."/>
            <person name="Tuberville T.D."/>
            <person name="Venegas-Anaya M."/>
            <person name="Howard J.T."/>
            <person name="Jarvis E.D."/>
            <person name="Guillette L.J.Jr."/>
            <person name="Glenn T.C."/>
            <person name="Green R.E."/>
            <person name="Ray D.A."/>
        </authorList>
    </citation>
    <scope>NUCLEOTIDE SEQUENCE [LARGE SCALE GENOMIC DNA]</scope>
    <source>
        <strain evidence="2">KSC_2009_1</strain>
    </source>
</reference>
<sequence length="104" mass="12037">MVSMEREEELEDGFRGEEAESLDHVSNHPDIDLEKIIGKNFREEQVAEPAFQQLDIRVKITQLHSSHYELTGWTYINKWNNSADPVLNVNGIQTGYHPGPLYNR</sequence>
<gene>
    <name evidence="2" type="ORF">Y1Q_0001071</name>
</gene>
<feature type="compositionally biased region" description="Basic and acidic residues" evidence="1">
    <location>
        <begin position="12"/>
        <end position="27"/>
    </location>
</feature>
<dbReference type="EMBL" id="AKHW03003207">
    <property type="protein sequence ID" value="KYO35194.1"/>
    <property type="molecule type" value="Genomic_DNA"/>
</dbReference>
<organism evidence="2 3">
    <name type="scientific">Alligator mississippiensis</name>
    <name type="common">American alligator</name>
    <dbReference type="NCBI Taxonomy" id="8496"/>
    <lineage>
        <taxon>Eukaryota</taxon>
        <taxon>Metazoa</taxon>
        <taxon>Chordata</taxon>
        <taxon>Craniata</taxon>
        <taxon>Vertebrata</taxon>
        <taxon>Euteleostomi</taxon>
        <taxon>Archelosauria</taxon>
        <taxon>Archosauria</taxon>
        <taxon>Crocodylia</taxon>
        <taxon>Alligatoridae</taxon>
        <taxon>Alligatorinae</taxon>
        <taxon>Alligator</taxon>
    </lineage>
</organism>
<evidence type="ECO:0000313" key="3">
    <source>
        <dbReference type="Proteomes" id="UP000050525"/>
    </source>
</evidence>
<evidence type="ECO:0000256" key="1">
    <source>
        <dbReference type="SAM" id="MobiDB-lite"/>
    </source>
</evidence>
<proteinExistence type="predicted"/>
<keyword evidence="3" id="KW-1185">Reference proteome</keyword>
<protein>
    <submittedName>
        <fullName evidence="2">Uncharacterized protein</fullName>
    </submittedName>
</protein>
<name>A0A151NEI9_ALLMI</name>
<accession>A0A151NEI9</accession>
<evidence type="ECO:0000313" key="2">
    <source>
        <dbReference type="EMBL" id="KYO35194.1"/>
    </source>
</evidence>
<feature type="region of interest" description="Disordered" evidence="1">
    <location>
        <begin position="1"/>
        <end position="27"/>
    </location>
</feature>